<gene>
    <name evidence="10" type="ORF">K3721_19125</name>
</gene>
<name>A0A9Q9HIV3_LEICA</name>
<protein>
    <submittedName>
        <fullName evidence="10">ABC transporter permease</fullName>
    </submittedName>
</protein>
<feature type="transmembrane region" description="Helical" evidence="7">
    <location>
        <begin position="370"/>
        <end position="390"/>
    </location>
</feature>
<dbReference type="Pfam" id="PF12704">
    <property type="entry name" value="MacB_PCD"/>
    <property type="match status" value="1"/>
</dbReference>
<dbReference type="Pfam" id="PF02687">
    <property type="entry name" value="FtsX"/>
    <property type="match status" value="1"/>
</dbReference>
<feature type="transmembrane region" description="Helical" evidence="7">
    <location>
        <begin position="283"/>
        <end position="308"/>
    </location>
</feature>
<evidence type="ECO:0000313" key="10">
    <source>
        <dbReference type="EMBL" id="UWQ55948.1"/>
    </source>
</evidence>
<keyword evidence="4 7" id="KW-1133">Transmembrane helix</keyword>
<dbReference type="Proteomes" id="UP001058713">
    <property type="component" value="Plasmid unnamed1"/>
</dbReference>
<keyword evidence="2" id="KW-1003">Cell membrane</keyword>
<reference evidence="10" key="1">
    <citation type="submission" date="2021-08" db="EMBL/GenBank/DDBJ databases">
        <authorList>
            <person name="Nwanade C."/>
            <person name="Wang M."/>
            <person name="Masoudi A."/>
            <person name="Yu Z."/>
            <person name="Liu J."/>
        </authorList>
    </citation>
    <scope>NUCLEOTIDE SEQUENCE</scope>
    <source>
        <strain evidence="10">S122</strain>
        <plasmid evidence="10">unnamed1</plasmid>
    </source>
</reference>
<proteinExistence type="inferred from homology"/>
<evidence type="ECO:0000256" key="3">
    <source>
        <dbReference type="ARBA" id="ARBA00022692"/>
    </source>
</evidence>
<evidence type="ECO:0000259" key="8">
    <source>
        <dbReference type="Pfam" id="PF02687"/>
    </source>
</evidence>
<evidence type="ECO:0000256" key="4">
    <source>
        <dbReference type="ARBA" id="ARBA00022989"/>
    </source>
</evidence>
<evidence type="ECO:0000256" key="1">
    <source>
        <dbReference type="ARBA" id="ARBA00004651"/>
    </source>
</evidence>
<evidence type="ECO:0000256" key="2">
    <source>
        <dbReference type="ARBA" id="ARBA00022475"/>
    </source>
</evidence>
<dbReference type="KEGG" id="lcae:K3721_19125"/>
<dbReference type="RefSeq" id="WP_259972733.1">
    <property type="nucleotide sequence ID" value="NZ_CP081071.1"/>
</dbReference>
<feature type="domain" description="ABC3 transporter permease C-terminal" evidence="8">
    <location>
        <begin position="287"/>
        <end position="400"/>
    </location>
</feature>
<comment type="subcellular location">
    <subcellularLocation>
        <location evidence="1">Cell membrane</location>
        <topology evidence="1">Multi-pass membrane protein</topology>
    </subcellularLocation>
</comment>
<keyword evidence="10" id="KW-0614">Plasmid</keyword>
<accession>A0A9Q9HIV3</accession>
<evidence type="ECO:0000259" key="9">
    <source>
        <dbReference type="Pfam" id="PF12704"/>
    </source>
</evidence>
<dbReference type="AlphaFoldDB" id="A0A9Q9HIV3"/>
<dbReference type="GO" id="GO:0022857">
    <property type="term" value="F:transmembrane transporter activity"/>
    <property type="evidence" value="ECO:0007669"/>
    <property type="project" value="TreeGrafter"/>
</dbReference>
<evidence type="ECO:0000256" key="5">
    <source>
        <dbReference type="ARBA" id="ARBA00023136"/>
    </source>
</evidence>
<dbReference type="GO" id="GO:0005886">
    <property type="term" value="C:plasma membrane"/>
    <property type="evidence" value="ECO:0007669"/>
    <property type="project" value="UniProtKB-SubCell"/>
</dbReference>
<keyword evidence="3 7" id="KW-0812">Transmembrane</keyword>
<feature type="domain" description="MacB-like periplasmic core" evidence="9">
    <location>
        <begin position="24"/>
        <end position="247"/>
    </location>
</feature>
<dbReference type="InterPro" id="IPR003838">
    <property type="entry name" value="ABC3_permease_C"/>
</dbReference>
<geneLocation type="plasmid" evidence="10 11">
    <name>unnamed1</name>
</geneLocation>
<sequence length="407" mass="42541">MNWCDVIGDATRALIARPLRGLSMMLGIIIGVASLITMLSIGSGAKARIETQIAALGANLVMVLPGASSQTAEAVARQRFPTLREVDSLRDTVPGIAAAAPALQGNAQVVRGNRNRTVRINGTTQDYFVIRDWPLAGGRIFTQREEKQARKVAVIGQTVANKLFGSDDPVGQQIRMLGTPIEVIGVLAPKGQSAAGRDQDDIVFLPYPTARLRIGPAGSGVAPDAVSYALIKAATPGEVPAVAHYLRDRFKRSSAGPSGAPLRVVDPAAALNAQRGASRTVSWLLSLVASVSLIAGGISIMNTMMATVTERRGEIGLRMAIGARPRDVAWLFVVEGVIICLVGGILGVALGAAGAELANFLTGWQIDISLATIALPLGSSCLIGVVFSYVPARSAAQMEPVVALSRQ</sequence>
<dbReference type="PANTHER" id="PTHR30572:SF4">
    <property type="entry name" value="ABC TRANSPORTER PERMEASE YTRF"/>
    <property type="match status" value="1"/>
</dbReference>
<keyword evidence="5 7" id="KW-0472">Membrane</keyword>
<dbReference type="InterPro" id="IPR025857">
    <property type="entry name" value="MacB_PCD"/>
</dbReference>
<dbReference type="InterPro" id="IPR050250">
    <property type="entry name" value="Macrolide_Exporter_MacB"/>
</dbReference>
<evidence type="ECO:0000256" key="7">
    <source>
        <dbReference type="SAM" id="Phobius"/>
    </source>
</evidence>
<evidence type="ECO:0000313" key="11">
    <source>
        <dbReference type="Proteomes" id="UP001058713"/>
    </source>
</evidence>
<dbReference type="EMBL" id="CP081071">
    <property type="protein sequence ID" value="UWQ55948.1"/>
    <property type="molecule type" value="Genomic_DNA"/>
</dbReference>
<feature type="transmembrane region" description="Helical" evidence="7">
    <location>
        <begin position="21"/>
        <end position="42"/>
    </location>
</feature>
<organism evidence="10 11">
    <name type="scientific">Leisingera caerulea</name>
    <name type="common">Phaeobacter caeruleus</name>
    <dbReference type="NCBI Taxonomy" id="506591"/>
    <lineage>
        <taxon>Bacteria</taxon>
        <taxon>Pseudomonadati</taxon>
        <taxon>Pseudomonadota</taxon>
        <taxon>Alphaproteobacteria</taxon>
        <taxon>Rhodobacterales</taxon>
        <taxon>Roseobacteraceae</taxon>
        <taxon>Leisingera</taxon>
    </lineage>
</organism>
<feature type="transmembrane region" description="Helical" evidence="7">
    <location>
        <begin position="328"/>
        <end position="350"/>
    </location>
</feature>
<comment type="similarity">
    <text evidence="6">Belongs to the ABC-4 integral membrane protein family.</text>
</comment>
<evidence type="ECO:0000256" key="6">
    <source>
        <dbReference type="ARBA" id="ARBA00038076"/>
    </source>
</evidence>
<dbReference type="PANTHER" id="PTHR30572">
    <property type="entry name" value="MEMBRANE COMPONENT OF TRANSPORTER-RELATED"/>
    <property type="match status" value="1"/>
</dbReference>